<dbReference type="AlphaFoldDB" id="A0A167LWY4"/>
<dbReference type="InterPro" id="IPR007828">
    <property type="entry name" value="Inositol_oxygenase"/>
</dbReference>
<dbReference type="EMBL" id="AZHD01000028">
    <property type="protein sequence ID" value="OAA53621.1"/>
    <property type="molecule type" value="Genomic_DNA"/>
</dbReference>
<dbReference type="SUPFAM" id="SSF109604">
    <property type="entry name" value="HD-domain/PDEase-like"/>
    <property type="match status" value="1"/>
</dbReference>
<evidence type="ECO:0000256" key="14">
    <source>
        <dbReference type="RuleBase" id="RU367039"/>
    </source>
</evidence>
<dbReference type="PANTHER" id="PTHR12588:SF0">
    <property type="entry name" value="INOSITOL OXYGENASE"/>
    <property type="match status" value="1"/>
</dbReference>
<feature type="binding site" evidence="12">
    <location>
        <position position="169"/>
    </location>
    <ligand>
        <name>substrate</name>
    </ligand>
</feature>
<comment type="catalytic activity">
    <reaction evidence="11 14">
        <text>myo-inositol + O2 = D-glucuronate + H2O + H(+)</text>
        <dbReference type="Rhea" id="RHEA:23696"/>
        <dbReference type="ChEBI" id="CHEBI:15377"/>
        <dbReference type="ChEBI" id="CHEBI:15378"/>
        <dbReference type="ChEBI" id="CHEBI:15379"/>
        <dbReference type="ChEBI" id="CHEBI:17268"/>
        <dbReference type="ChEBI" id="CHEBI:58720"/>
        <dbReference type="EC" id="1.13.99.1"/>
    </reaction>
</comment>
<comment type="subcellular location">
    <subcellularLocation>
        <location evidence="1 14">Cytoplasm</location>
    </subcellularLocation>
</comment>
<feature type="binding site" evidence="13">
    <location>
        <position position="238"/>
    </location>
    <ligand>
        <name>Fe cation</name>
        <dbReference type="ChEBI" id="CHEBI:24875"/>
        <label>1</label>
    </ligand>
</feature>
<evidence type="ECO:0000256" key="10">
    <source>
        <dbReference type="ARBA" id="ARBA00029668"/>
    </source>
</evidence>
<feature type="binding site" evidence="13">
    <location>
        <position position="263"/>
    </location>
    <ligand>
        <name>Fe cation</name>
        <dbReference type="ChEBI" id="CHEBI:24875"/>
        <label>1</label>
    </ligand>
</feature>
<keyword evidence="8 14" id="KW-0560">Oxidoreductase</keyword>
<evidence type="ECO:0000256" key="5">
    <source>
        <dbReference type="ARBA" id="ARBA00019269"/>
    </source>
</evidence>
<protein>
    <recommendedName>
        <fullName evidence="5 14">Inositol oxygenase</fullName>
        <ecNumber evidence="4 14">1.13.99.1</ecNumber>
    </recommendedName>
    <alternativeName>
        <fullName evidence="10 14">Myo-inositol oxygenase</fullName>
    </alternativeName>
</protein>
<evidence type="ECO:0000256" key="1">
    <source>
        <dbReference type="ARBA" id="ARBA00004496"/>
    </source>
</evidence>
<evidence type="ECO:0000256" key="8">
    <source>
        <dbReference type="ARBA" id="ARBA00023002"/>
    </source>
</evidence>
<feature type="binding site" evidence="13">
    <location>
        <position position="141"/>
    </location>
    <ligand>
        <name>Fe cation</name>
        <dbReference type="ChEBI" id="CHEBI:24875"/>
        <label>1</label>
    </ligand>
</feature>
<evidence type="ECO:0000256" key="13">
    <source>
        <dbReference type="PIRSR" id="PIRSR607828-2"/>
    </source>
</evidence>
<keyword evidence="17" id="KW-1185">Reference proteome</keyword>
<dbReference type="OrthoDB" id="5151075at2759"/>
<evidence type="ECO:0000256" key="4">
    <source>
        <dbReference type="ARBA" id="ARBA00011919"/>
    </source>
</evidence>
<evidence type="ECO:0000256" key="7">
    <source>
        <dbReference type="ARBA" id="ARBA00022723"/>
    </source>
</evidence>
<feature type="binding site" evidence="13">
    <location>
        <position position="296"/>
    </location>
    <ligand>
        <name>Fe cation</name>
        <dbReference type="ChEBI" id="CHEBI:24875"/>
        <label>1</label>
    </ligand>
</feature>
<name>A0A167LWY4_9HYPO</name>
<reference evidence="16 17" key="1">
    <citation type="journal article" date="2016" name="Genome Biol. Evol.">
        <title>Divergent and convergent evolution of fungal pathogenicity.</title>
        <authorList>
            <person name="Shang Y."/>
            <person name="Xiao G."/>
            <person name="Zheng P."/>
            <person name="Cen K."/>
            <person name="Zhan S."/>
            <person name="Wang C."/>
        </authorList>
    </citation>
    <scope>NUCLEOTIDE SEQUENCE [LARGE SCALE GENOMIC DNA]</scope>
    <source>
        <strain evidence="16 17">RCEF 264</strain>
    </source>
</reference>
<dbReference type="GO" id="GO:0019310">
    <property type="term" value="P:inositol catabolic process"/>
    <property type="evidence" value="ECO:0007669"/>
    <property type="project" value="UniProtKB-UniRule"/>
</dbReference>
<dbReference type="GO" id="GO:0005506">
    <property type="term" value="F:iron ion binding"/>
    <property type="evidence" value="ECO:0007669"/>
    <property type="project" value="InterPro"/>
</dbReference>
<evidence type="ECO:0000256" key="3">
    <source>
        <dbReference type="ARBA" id="ARBA00005286"/>
    </source>
</evidence>
<feature type="binding site" evidence="13">
    <location>
        <position position="166"/>
    </location>
    <ligand>
        <name>Fe cation</name>
        <dbReference type="ChEBI" id="CHEBI:24875"/>
        <label>1</label>
    </ligand>
</feature>
<evidence type="ECO:0000256" key="9">
    <source>
        <dbReference type="ARBA" id="ARBA00023004"/>
    </source>
</evidence>
<evidence type="ECO:0000313" key="16">
    <source>
        <dbReference type="EMBL" id="OAA53621.1"/>
    </source>
</evidence>
<dbReference type="Proteomes" id="UP000076874">
    <property type="component" value="Unassembled WGS sequence"/>
</dbReference>
<feature type="binding site" evidence="12">
    <location>
        <begin position="263"/>
        <end position="264"/>
    </location>
    <ligand>
        <name>substrate</name>
    </ligand>
</feature>
<evidence type="ECO:0000313" key="17">
    <source>
        <dbReference type="Proteomes" id="UP000076874"/>
    </source>
</evidence>
<evidence type="ECO:0000256" key="11">
    <source>
        <dbReference type="ARBA" id="ARBA00048271"/>
    </source>
</evidence>
<evidence type="ECO:0000256" key="6">
    <source>
        <dbReference type="ARBA" id="ARBA00022490"/>
    </source>
</evidence>
<organism evidence="16 17">
    <name type="scientific">Niveomyces insectorum RCEF 264</name>
    <dbReference type="NCBI Taxonomy" id="1081102"/>
    <lineage>
        <taxon>Eukaryota</taxon>
        <taxon>Fungi</taxon>
        <taxon>Dikarya</taxon>
        <taxon>Ascomycota</taxon>
        <taxon>Pezizomycotina</taxon>
        <taxon>Sordariomycetes</taxon>
        <taxon>Hypocreomycetidae</taxon>
        <taxon>Hypocreales</taxon>
        <taxon>Cordycipitaceae</taxon>
        <taxon>Niveomyces</taxon>
    </lineage>
</organism>
<accession>A0A167LWY4</accession>
<sequence length="328" mass="36892">MPPAATYDDPEDTGPVVARTKAGRALEAISDAIDEVNILKAQNKNHTAGTPEASPSSTSLVTSAEKDPAQFRRYADACDRVRAFYREQHTKQTVAYNRAARARFHDPNRRRPRLGIWAAMQTLDALTDDSDPDTELSQLQHLLQTAEALRRDGRPRWMQATGLVHDLGKLVLVFGDAPGQWSVVGDTFPVGCAFDRAAIVYPDTWDGNPDAADPVYATRHGIYAPHCGLDAVMLSWGHDEYLYHVLRDQSRLPAEGLAMVRYHSFYAWHREGGYRHLMNDKDYALLAAVRAFNPYDLYSKSDAPPDVEALKPYYMELIDEFFPPVIEW</sequence>
<feature type="binding site" evidence="12">
    <location>
        <begin position="128"/>
        <end position="130"/>
    </location>
    <ligand>
        <name>substrate</name>
    </ligand>
</feature>
<keyword evidence="6 14" id="KW-0963">Cytoplasm</keyword>
<keyword evidence="7 13" id="KW-0479">Metal-binding</keyword>
<dbReference type="STRING" id="1081102.A0A167LWY4"/>
<keyword evidence="9 13" id="KW-0408">Iron</keyword>
<evidence type="ECO:0000256" key="15">
    <source>
        <dbReference type="SAM" id="MobiDB-lite"/>
    </source>
</evidence>
<feature type="compositionally biased region" description="Polar residues" evidence="15">
    <location>
        <begin position="44"/>
        <end position="62"/>
    </location>
</feature>
<dbReference type="EC" id="1.13.99.1" evidence="4 14"/>
<comment type="pathway">
    <text evidence="2 14">Polyol metabolism; myo-inositol degradation into D-glucuronate; D-glucuronate from myo-inositol: step 1/1.</text>
</comment>
<dbReference type="PANTHER" id="PTHR12588">
    <property type="entry name" value="MYOINOSITOL OXYGENASE"/>
    <property type="match status" value="1"/>
</dbReference>
<evidence type="ECO:0000256" key="2">
    <source>
        <dbReference type="ARBA" id="ARBA00005167"/>
    </source>
</evidence>
<dbReference type="Pfam" id="PF05153">
    <property type="entry name" value="MIOX"/>
    <property type="match status" value="1"/>
</dbReference>
<dbReference type="GO" id="GO:0050113">
    <property type="term" value="F:inositol oxygenase activity"/>
    <property type="evidence" value="ECO:0007669"/>
    <property type="project" value="UniProtKB-UniRule"/>
</dbReference>
<dbReference type="UniPathway" id="UPA00111">
    <property type="reaction ID" value="UER00527"/>
</dbReference>
<feature type="region of interest" description="Disordered" evidence="15">
    <location>
        <begin position="44"/>
        <end position="66"/>
    </location>
</feature>
<dbReference type="GO" id="GO:0005737">
    <property type="term" value="C:cytoplasm"/>
    <property type="evidence" value="ECO:0007669"/>
    <property type="project" value="UniProtKB-SubCell"/>
</dbReference>
<proteinExistence type="inferred from homology"/>
<comment type="cofactor">
    <cofactor evidence="13 14">
        <name>Fe cation</name>
        <dbReference type="ChEBI" id="CHEBI:24875"/>
    </cofactor>
    <text evidence="13 14">Binds 2 iron ions per subunit.</text>
</comment>
<gene>
    <name evidence="16" type="ORF">SPI_09328</name>
</gene>
<dbReference type="Gene3D" id="1.10.3210.10">
    <property type="entry name" value="Hypothetical protein af1432"/>
    <property type="match status" value="1"/>
</dbReference>
<comment type="similarity">
    <text evidence="3 14">Belongs to the myo-inositol oxygenase family.</text>
</comment>
<comment type="caution">
    <text evidence="16">The sequence shown here is derived from an EMBL/GenBank/DDBJ whole genome shotgun (WGS) entry which is preliminary data.</text>
</comment>
<evidence type="ECO:0000256" key="12">
    <source>
        <dbReference type="PIRSR" id="PIRSR607828-1"/>
    </source>
</evidence>
<feature type="binding site" evidence="12">
    <location>
        <position position="72"/>
    </location>
    <ligand>
        <name>substrate</name>
    </ligand>
</feature>
<feature type="binding site" evidence="13">
    <location>
        <position position="165"/>
    </location>
    <ligand>
        <name>Fe cation</name>
        <dbReference type="ChEBI" id="CHEBI:24875"/>
        <label>1</label>
    </ligand>
</feature>
<feature type="binding site" evidence="12">
    <location>
        <begin position="185"/>
        <end position="186"/>
    </location>
    <ligand>
        <name>substrate</name>
    </ligand>
</feature>